<dbReference type="InterPro" id="IPR000719">
    <property type="entry name" value="Prot_kinase_dom"/>
</dbReference>
<protein>
    <recommendedName>
        <fullName evidence="8">Mitogen-activated protein kinase</fullName>
        <ecNumber evidence="8">2.7.11.24</ecNumber>
    </recommendedName>
</protein>
<dbReference type="PANTHER" id="PTHR24055">
    <property type="entry name" value="MITOGEN-ACTIVATED PROTEIN KINASE"/>
    <property type="match status" value="1"/>
</dbReference>
<evidence type="ECO:0000256" key="7">
    <source>
        <dbReference type="RuleBase" id="RU000304"/>
    </source>
</evidence>
<dbReference type="FunFam" id="1.10.510.10:FF:000624">
    <property type="entry name" value="Mitogen-activated protein kinase"/>
    <property type="match status" value="1"/>
</dbReference>
<evidence type="ECO:0000259" key="10">
    <source>
        <dbReference type="PROSITE" id="PS50011"/>
    </source>
</evidence>
<dbReference type="PROSITE" id="PS50011">
    <property type="entry name" value="PROTEIN_KINASE_DOM"/>
    <property type="match status" value="1"/>
</dbReference>
<dbReference type="InterPro" id="IPR003527">
    <property type="entry name" value="MAP_kinase_CS"/>
</dbReference>
<keyword evidence="4 8" id="KW-0418">Kinase</keyword>
<keyword evidence="3 6" id="KW-0547">Nucleotide-binding</keyword>
<keyword evidence="8" id="KW-0460">Magnesium</keyword>
<dbReference type="InterPro" id="IPR050117">
    <property type="entry name" value="MAPK"/>
</dbReference>
<evidence type="ECO:0000256" key="4">
    <source>
        <dbReference type="ARBA" id="ARBA00022777"/>
    </source>
</evidence>
<feature type="region of interest" description="Disordered" evidence="9">
    <location>
        <begin position="1"/>
        <end position="30"/>
    </location>
</feature>
<dbReference type="SUPFAM" id="SSF56112">
    <property type="entry name" value="Protein kinase-like (PK-like)"/>
    <property type="match status" value="1"/>
</dbReference>
<feature type="domain" description="Protein kinase" evidence="10">
    <location>
        <begin position="53"/>
        <end position="345"/>
    </location>
</feature>
<dbReference type="Pfam" id="PF00069">
    <property type="entry name" value="Pkinase"/>
    <property type="match status" value="1"/>
</dbReference>
<dbReference type="InterPro" id="IPR008271">
    <property type="entry name" value="Ser/Thr_kinase_AS"/>
</dbReference>
<accession>A0A7S1W2U9</accession>
<dbReference type="GO" id="GO:0004707">
    <property type="term" value="F:MAP kinase activity"/>
    <property type="evidence" value="ECO:0007669"/>
    <property type="project" value="UniProtKB-EC"/>
</dbReference>
<dbReference type="PROSITE" id="PS00107">
    <property type="entry name" value="PROTEIN_KINASE_ATP"/>
    <property type="match status" value="1"/>
</dbReference>
<evidence type="ECO:0000256" key="1">
    <source>
        <dbReference type="ARBA" id="ARBA00022527"/>
    </source>
</evidence>
<comment type="catalytic activity">
    <reaction evidence="8">
        <text>L-threonyl-[protein] + ATP = O-phospho-L-threonyl-[protein] + ADP + H(+)</text>
        <dbReference type="Rhea" id="RHEA:46608"/>
        <dbReference type="Rhea" id="RHEA-COMP:11060"/>
        <dbReference type="Rhea" id="RHEA-COMP:11605"/>
        <dbReference type="ChEBI" id="CHEBI:15378"/>
        <dbReference type="ChEBI" id="CHEBI:30013"/>
        <dbReference type="ChEBI" id="CHEBI:30616"/>
        <dbReference type="ChEBI" id="CHEBI:61977"/>
        <dbReference type="ChEBI" id="CHEBI:456216"/>
        <dbReference type="EC" id="2.7.11.24"/>
    </reaction>
</comment>
<evidence type="ECO:0000256" key="2">
    <source>
        <dbReference type="ARBA" id="ARBA00022679"/>
    </source>
</evidence>
<dbReference type="SMART" id="SM00220">
    <property type="entry name" value="S_TKc"/>
    <property type="match status" value="1"/>
</dbReference>
<dbReference type="CDD" id="cd07834">
    <property type="entry name" value="STKc_MAPK"/>
    <property type="match status" value="1"/>
</dbReference>
<evidence type="ECO:0000256" key="3">
    <source>
        <dbReference type="ARBA" id="ARBA00022741"/>
    </source>
</evidence>
<reference evidence="11" key="1">
    <citation type="submission" date="2021-01" db="EMBL/GenBank/DDBJ databases">
        <authorList>
            <person name="Corre E."/>
            <person name="Pelletier E."/>
            <person name="Niang G."/>
            <person name="Scheremetjew M."/>
            <person name="Finn R."/>
            <person name="Kale V."/>
            <person name="Holt S."/>
            <person name="Cochrane G."/>
            <person name="Meng A."/>
            <person name="Brown T."/>
            <person name="Cohen L."/>
        </authorList>
    </citation>
    <scope>NUCLEOTIDE SEQUENCE</scope>
    <source>
        <strain evidence="11">CCAP 1951/1</strain>
    </source>
</reference>
<sequence length="403" mass="45591">MSSEVPGQAQQQAPPGAPGSAGSAQDVSGPVPMGNGRHVYTVLSTTFELPEHYRVIAPVGYGAYGFVVSAEDTRTGDKVAIKKSSRIFRDLADCKRTVREILVLHALRHENLVRIRDFFVPTADGEAYRDVYMVSDLMDTNLYWVIRSPTQTMTDVHFRFFVYQILRGLKFLHSAGVVHRDLKPANLLVNVNCDLQICDFGLARPIERDTAMTDYVVTRYYRPPELLLMCSKYPYAVDTWSVGCITVELMTRHTLFKGNDYIQQLDIILHTLRPTAEELSFLDNAQAVAHVRARVDALRQSWGEEQPVIAPLVKDPVARDFILKMLVFDPRRRATPAELLEHPYLAELHDCNDEPVATEQFEWEYESTEMNEAILRSELRRVERSFANRAAQSGLASSGPKSE</sequence>
<dbReference type="EC" id="2.7.11.24" evidence="8"/>
<dbReference type="FunFam" id="3.30.200.20:FF:000046">
    <property type="entry name" value="Mitogen-activated protein kinase"/>
    <property type="match status" value="1"/>
</dbReference>
<comment type="similarity">
    <text evidence="8">Belongs to the protein kinase superfamily. Ser/Thr protein kinase family. MAP kinase subfamily.</text>
</comment>
<keyword evidence="1 7" id="KW-0723">Serine/threonine-protein kinase</keyword>
<dbReference type="InterPro" id="IPR011009">
    <property type="entry name" value="Kinase-like_dom_sf"/>
</dbReference>
<dbReference type="PROSITE" id="PS00108">
    <property type="entry name" value="PROTEIN_KINASE_ST"/>
    <property type="match status" value="1"/>
</dbReference>
<dbReference type="EMBL" id="HBGF01044763">
    <property type="protein sequence ID" value="CAD9145485.1"/>
    <property type="molecule type" value="Transcribed_RNA"/>
</dbReference>
<dbReference type="Gene3D" id="3.30.200.20">
    <property type="entry name" value="Phosphorylase Kinase, domain 1"/>
    <property type="match status" value="1"/>
</dbReference>
<proteinExistence type="inferred from homology"/>
<dbReference type="PROSITE" id="PS01351">
    <property type="entry name" value="MAPK"/>
    <property type="match status" value="1"/>
</dbReference>
<evidence type="ECO:0000256" key="8">
    <source>
        <dbReference type="RuleBase" id="RU361165"/>
    </source>
</evidence>
<comment type="activity regulation">
    <text evidence="8">Activated by threonine and tyrosine phosphorylation.</text>
</comment>
<dbReference type="Gene3D" id="1.10.510.10">
    <property type="entry name" value="Transferase(Phosphotransferase) domain 1"/>
    <property type="match status" value="1"/>
</dbReference>
<dbReference type="GO" id="GO:0005524">
    <property type="term" value="F:ATP binding"/>
    <property type="evidence" value="ECO:0007669"/>
    <property type="project" value="UniProtKB-UniRule"/>
</dbReference>
<evidence type="ECO:0000256" key="9">
    <source>
        <dbReference type="SAM" id="MobiDB-lite"/>
    </source>
</evidence>
<dbReference type="InterPro" id="IPR017441">
    <property type="entry name" value="Protein_kinase_ATP_BS"/>
</dbReference>
<keyword evidence="5 6" id="KW-0067">ATP-binding</keyword>
<dbReference type="AlphaFoldDB" id="A0A7S1W2U9"/>
<evidence type="ECO:0000313" key="11">
    <source>
        <dbReference type="EMBL" id="CAD9145485.1"/>
    </source>
</evidence>
<feature type="binding site" evidence="6">
    <location>
        <position position="83"/>
    </location>
    <ligand>
        <name>ATP</name>
        <dbReference type="ChEBI" id="CHEBI:30616"/>
    </ligand>
</feature>
<evidence type="ECO:0000256" key="6">
    <source>
        <dbReference type="PROSITE-ProRule" id="PRU10141"/>
    </source>
</evidence>
<name>A0A7S1W2U9_NEODS</name>
<organism evidence="11">
    <name type="scientific">Neobodo designis</name>
    <name type="common">Flagellated protozoan</name>
    <name type="synonym">Bodo designis</name>
    <dbReference type="NCBI Taxonomy" id="312471"/>
    <lineage>
        <taxon>Eukaryota</taxon>
        <taxon>Discoba</taxon>
        <taxon>Euglenozoa</taxon>
        <taxon>Kinetoplastea</taxon>
        <taxon>Metakinetoplastina</taxon>
        <taxon>Neobodonida</taxon>
        <taxon>Neobodo</taxon>
    </lineage>
</organism>
<keyword evidence="2 8" id="KW-0808">Transferase</keyword>
<gene>
    <name evidence="11" type="ORF">NDES1114_LOCUS29983</name>
</gene>
<evidence type="ECO:0000256" key="5">
    <source>
        <dbReference type="ARBA" id="ARBA00022840"/>
    </source>
</evidence>
<feature type="compositionally biased region" description="Low complexity" evidence="9">
    <location>
        <begin position="1"/>
        <end position="25"/>
    </location>
</feature>
<comment type="cofactor">
    <cofactor evidence="8">
        <name>Mg(2+)</name>
        <dbReference type="ChEBI" id="CHEBI:18420"/>
    </cofactor>
</comment>